<dbReference type="EMBL" id="CP032485">
    <property type="protein sequence ID" value="QDH25543.1"/>
    <property type="molecule type" value="Genomic_DNA"/>
</dbReference>
<evidence type="ECO:0000256" key="1">
    <source>
        <dbReference type="SAM" id="SignalP"/>
    </source>
</evidence>
<dbReference type="InterPro" id="IPR011050">
    <property type="entry name" value="Pectin_lyase_fold/virulence"/>
</dbReference>
<dbReference type="Proteomes" id="UP000317214">
    <property type="component" value="Chromosome"/>
</dbReference>
<proteinExistence type="predicted"/>
<feature type="signal peptide" evidence="1">
    <location>
        <begin position="1"/>
        <end position="19"/>
    </location>
</feature>
<organism evidence="2 3">
    <name type="scientific">Neokomagataea tanensis</name>
    <dbReference type="NCBI Taxonomy" id="661191"/>
    <lineage>
        <taxon>Bacteria</taxon>
        <taxon>Pseudomonadati</taxon>
        <taxon>Pseudomonadota</taxon>
        <taxon>Alphaproteobacteria</taxon>
        <taxon>Acetobacterales</taxon>
        <taxon>Acetobacteraceae</taxon>
        <taxon>Neokomagataea</taxon>
    </lineage>
</organism>
<dbReference type="SUPFAM" id="SSF51126">
    <property type="entry name" value="Pectin lyase-like"/>
    <property type="match status" value="2"/>
</dbReference>
<evidence type="ECO:0000313" key="2">
    <source>
        <dbReference type="EMBL" id="QDH25543.1"/>
    </source>
</evidence>
<dbReference type="InterPro" id="IPR006626">
    <property type="entry name" value="PbH1"/>
</dbReference>
<reference evidence="2 3" key="1">
    <citation type="submission" date="2018-09" db="EMBL/GenBank/DDBJ databases">
        <title>The complete genome sequence of Neokomagataea tanensis NBRC 106556(T).</title>
        <authorList>
            <person name="Chua K.-O."/>
            <person name="See-Too W.-S."/>
            <person name="Hong K.-W."/>
            <person name="Yin W.-F."/>
            <person name="Chan K.-G."/>
        </authorList>
    </citation>
    <scope>NUCLEOTIDE SEQUENCE [LARGE SCALE GENOMIC DNA]</scope>
    <source>
        <strain evidence="3">AH13 \ NBRC 106556</strain>
    </source>
</reference>
<keyword evidence="3" id="KW-1185">Reference proteome</keyword>
<dbReference type="AlphaFoldDB" id="A0A4Y6V6E5"/>
<dbReference type="InterPro" id="IPR012334">
    <property type="entry name" value="Pectin_lyas_fold"/>
</dbReference>
<gene>
    <name evidence="2" type="ORF">D5366_10335</name>
</gene>
<name>A0A4Y6V6E5_9PROT</name>
<keyword evidence="1" id="KW-0732">Signal</keyword>
<dbReference type="SMART" id="SM00710">
    <property type="entry name" value="PbH1"/>
    <property type="match status" value="4"/>
</dbReference>
<feature type="chain" id="PRO_5021357169" evidence="1">
    <location>
        <begin position="20"/>
        <end position="575"/>
    </location>
</feature>
<protein>
    <submittedName>
        <fullName evidence="2">Right-handed parallel beta-helix repeat-containing protein</fullName>
    </submittedName>
</protein>
<accession>A0A4Y6V6E5</accession>
<evidence type="ECO:0000313" key="3">
    <source>
        <dbReference type="Proteomes" id="UP000317214"/>
    </source>
</evidence>
<dbReference type="KEGG" id="ntn:D5366_10335"/>
<sequence length="575" mass="59792">MKRLVFFIGSLFWAGQVLAQAVPSMSRPVTLAGPQGLSIAFSKKADVNNGALNTPTINAPNVAGGSVSSATISGGTISGAKLDGTNTLAGILVSTLLGGVINTVQILTGTSATTDWTSVFQAAINTVQQAGGGIIRIPNGTYAFTGQLTVNTDGTVLKGDGRNTILMLNQNAKDFLIFSNCTKCGVEDLTISGNTSYASVFQSSNVYSPFMVTLGYNTNSAFVRRVDLRFGYNGIHVYQSNGEDQVTDHVTLSSMAGYYGIEFEGSAHNHSYRMMVSNFVAGNVPSYSYGNINAAGPGWKASTAYTPSQTVQSPDGTIWTCISGGTSGGTPPTGIPGSGASTWNATVLDGSVTWAFTSGPMSWIVQNSYAYSMIIRNAALLGGVHGVRVTDTANTSSSHPQWMWASDLEIDHPQYVGIDLQSEDGFYCDSCWIGSQGGYAVEIGPNSTDVHFTNGRAAYNGGGGFYLSKPTNVTISSMSIGLNCGAAVNAGDTQCAGIYIADGTTGVAITGNIIGTLGNPQNKVNPQLYGVYYVGGSSTGYTQVVGNVLLNNATASIFNNNQGPNNNQANNSASN</sequence>
<dbReference type="Gene3D" id="2.160.20.10">
    <property type="entry name" value="Single-stranded right-handed beta-helix, Pectin lyase-like"/>
    <property type="match status" value="2"/>
</dbReference>